<dbReference type="PANTHER" id="PTHR22642:SF2">
    <property type="entry name" value="PROTEIN LONG AFTER FAR-RED 3"/>
    <property type="match status" value="1"/>
</dbReference>
<keyword evidence="3" id="KW-1185">Reference proteome</keyword>
<proteinExistence type="predicted"/>
<dbReference type="Gene3D" id="3.10.310.70">
    <property type="match status" value="1"/>
</dbReference>
<reference evidence="3" key="1">
    <citation type="journal article" date="2019" name="Int. J. Syst. Evol. Microbiol.">
        <title>The Global Catalogue of Microorganisms (GCM) 10K type strain sequencing project: providing services to taxonomists for standard genome sequencing and annotation.</title>
        <authorList>
            <consortium name="The Broad Institute Genomics Platform"/>
            <consortium name="The Broad Institute Genome Sequencing Center for Infectious Disease"/>
            <person name="Wu L."/>
            <person name="Ma J."/>
        </authorList>
    </citation>
    <scope>NUCLEOTIDE SEQUENCE [LARGE SCALE GENOMIC DNA]</scope>
    <source>
        <strain evidence="3">CGMCC 1.15772</strain>
    </source>
</reference>
<name>A0ABW2HEX4_9MICO</name>
<organism evidence="2 3">
    <name type="scientific">Microbacterium fluvii</name>
    <dbReference type="NCBI Taxonomy" id="415215"/>
    <lineage>
        <taxon>Bacteria</taxon>
        <taxon>Bacillati</taxon>
        <taxon>Actinomycetota</taxon>
        <taxon>Actinomycetes</taxon>
        <taxon>Micrococcales</taxon>
        <taxon>Microbacteriaceae</taxon>
        <taxon>Microbacterium</taxon>
    </lineage>
</organism>
<dbReference type="PANTHER" id="PTHR22642">
    <property type="entry name" value="IMIDAZOLONEPROPIONASE"/>
    <property type="match status" value="1"/>
</dbReference>
<evidence type="ECO:0000259" key="1">
    <source>
        <dbReference type="Pfam" id="PF07969"/>
    </source>
</evidence>
<comment type="caution">
    <text evidence="2">The sequence shown here is derived from an EMBL/GenBank/DDBJ whole genome shotgun (WGS) entry which is preliminary data.</text>
</comment>
<dbReference type="EMBL" id="JBHTBE010000003">
    <property type="protein sequence ID" value="MFC7269834.1"/>
    <property type="molecule type" value="Genomic_DNA"/>
</dbReference>
<dbReference type="InterPro" id="IPR011059">
    <property type="entry name" value="Metal-dep_hydrolase_composite"/>
</dbReference>
<dbReference type="InterPro" id="IPR013108">
    <property type="entry name" value="Amidohydro_3"/>
</dbReference>
<dbReference type="Gene3D" id="2.30.40.10">
    <property type="entry name" value="Urease, subunit C, domain 1"/>
    <property type="match status" value="1"/>
</dbReference>
<accession>A0ABW2HEX4</accession>
<sequence length="543" mass="56871">MPEQIDLLVRAGRVLTPAVLAGDEAAAAGFVAVRGDTIVAVGSESDADAWAAHAHRVVDVGTGCLTAGIVDAHIHPVGGIRMTRGVDLSGIQDLAAARAALAAEAAASDGWVLGWGLDPNAFGDAAPSAALFDGATGDRPAFVQLFDGHSAVASRAALAAAGITGAERFPDGSSVAIDAAGSPTGFLLELSAMALAQRVIPEQSFDERVEALGGILGGMAACGVTSGQMLDLFDDDAFELLDELERRGDLPLRLRISPMVAPGSTEADLEELLALQGRHGRRWHVAGIKLMIDGTIDNGTAWLFEPDALGESTDSLWLEPEEYAAAVRFFHARGIRTTTHAIGDKGIWFVAQTHADLAPNGTQHRIEHIETLPDEVLELIASSSVAASMQPTHCTHYTRADHTDNWSRRLGDERADRAWRIRDLRERGVIVALGSDWPIAPYDPRGTLAAATLRRPAGRPEVAPVQPAQALSAAAALDAHTAGWWRSVGEEGGALRAGLPADLTVFADDPLATDPDVFADSPVLLTVVGGEVVVDAVPAGAQR</sequence>
<gene>
    <name evidence="2" type="ORF">ACFQRL_12760</name>
</gene>
<dbReference type="Pfam" id="PF07969">
    <property type="entry name" value="Amidohydro_3"/>
    <property type="match status" value="1"/>
</dbReference>
<dbReference type="EC" id="3.5.-.-" evidence="2"/>
<dbReference type="SUPFAM" id="SSF51338">
    <property type="entry name" value="Composite domain of metallo-dependent hydrolases"/>
    <property type="match status" value="1"/>
</dbReference>
<feature type="domain" description="Amidohydrolase 3" evidence="1">
    <location>
        <begin position="56"/>
        <end position="534"/>
    </location>
</feature>
<dbReference type="InterPro" id="IPR032466">
    <property type="entry name" value="Metal_Hydrolase"/>
</dbReference>
<evidence type="ECO:0000313" key="2">
    <source>
        <dbReference type="EMBL" id="MFC7269834.1"/>
    </source>
</evidence>
<dbReference type="SUPFAM" id="SSF51556">
    <property type="entry name" value="Metallo-dependent hydrolases"/>
    <property type="match status" value="1"/>
</dbReference>
<dbReference type="Gene3D" id="3.20.20.140">
    <property type="entry name" value="Metal-dependent hydrolases"/>
    <property type="match status" value="1"/>
</dbReference>
<keyword evidence="2" id="KW-0378">Hydrolase</keyword>
<dbReference type="GO" id="GO:0016787">
    <property type="term" value="F:hydrolase activity"/>
    <property type="evidence" value="ECO:0007669"/>
    <property type="project" value="UniProtKB-KW"/>
</dbReference>
<dbReference type="RefSeq" id="WP_262874755.1">
    <property type="nucleotide sequence ID" value="NZ_BAABKW010000001.1"/>
</dbReference>
<protein>
    <submittedName>
        <fullName evidence="2">Amidohydrolase</fullName>
        <ecNumber evidence="2">3.5.-.-</ecNumber>
    </submittedName>
</protein>
<evidence type="ECO:0000313" key="3">
    <source>
        <dbReference type="Proteomes" id="UP001596507"/>
    </source>
</evidence>
<dbReference type="Proteomes" id="UP001596507">
    <property type="component" value="Unassembled WGS sequence"/>
</dbReference>